<dbReference type="NCBIfam" id="TIGR00071">
    <property type="entry name" value="hisT_truA"/>
    <property type="match status" value="1"/>
</dbReference>
<keyword evidence="3 4" id="KW-0413">Isomerase</keyword>
<dbReference type="InterPro" id="IPR020103">
    <property type="entry name" value="PsdUridine_synth_cat_dom_sf"/>
</dbReference>
<evidence type="ECO:0000256" key="1">
    <source>
        <dbReference type="ARBA" id="ARBA00009375"/>
    </source>
</evidence>
<dbReference type="OrthoDB" id="9811823at2"/>
<keyword evidence="2 4" id="KW-0819">tRNA processing</keyword>
<accession>A0A223VBG4</accession>
<keyword evidence="8" id="KW-1185">Reference proteome</keyword>
<proteinExistence type="inferred from homology"/>
<dbReference type="InterPro" id="IPR001406">
    <property type="entry name" value="PsdUridine_synth_TruA"/>
</dbReference>
<feature type="active site" description="Nucleophile" evidence="4">
    <location>
        <position position="57"/>
    </location>
</feature>
<dbReference type="InterPro" id="IPR020094">
    <property type="entry name" value="TruA/RsuA/RluB/E/F_N"/>
</dbReference>
<dbReference type="EMBL" id="CP022957">
    <property type="protein sequence ID" value="ASV32179.1"/>
    <property type="molecule type" value="Genomic_DNA"/>
</dbReference>
<organism evidence="7 8">
    <name type="scientific">Maribacter cobaltidurans</name>
    <dbReference type="NCBI Taxonomy" id="1178778"/>
    <lineage>
        <taxon>Bacteria</taxon>
        <taxon>Pseudomonadati</taxon>
        <taxon>Bacteroidota</taxon>
        <taxon>Flavobacteriia</taxon>
        <taxon>Flavobacteriales</taxon>
        <taxon>Flavobacteriaceae</taxon>
        <taxon>Maribacter</taxon>
    </lineage>
</organism>
<evidence type="ECO:0000313" key="8">
    <source>
        <dbReference type="Proteomes" id="UP000215244"/>
    </source>
</evidence>
<dbReference type="GO" id="GO:0160147">
    <property type="term" value="F:tRNA pseudouridine(38-40) synthase activity"/>
    <property type="evidence" value="ECO:0007669"/>
    <property type="project" value="UniProtKB-EC"/>
</dbReference>
<comment type="caution">
    <text evidence="4">Lacks conserved residue(s) required for the propagation of feature annotation.</text>
</comment>
<feature type="binding site" evidence="4">
    <location>
        <position position="117"/>
    </location>
    <ligand>
        <name>substrate</name>
    </ligand>
</feature>
<dbReference type="KEGG" id="marb:CJ263_19205"/>
<dbReference type="Proteomes" id="UP000215244">
    <property type="component" value="Chromosome"/>
</dbReference>
<sequence>MQRTRYYYLIRIQYLGFRYSGWQKQPGHKTVEGMLSKTFKHVLPDTKFKILGSGRTDAKVSALDGVFELFLENTPLSDLDAFLGVFNRNLPPDIRVTEIKPTTEDFNIIKNSKSKEYVYLFSYGEKNHPYCAPFLYNVIEPLDIELMQEVAQLFVGTYDFSSYTARLKPNTQVVRAIDYCEIRENTFITANFLPEKSYAMVVRGKGFMRYQIRMMMGALIQVGKGELGKQDILDSLNPEKKITLTSVAPGSGLLLNEVVFD</sequence>
<dbReference type="HAMAP" id="MF_00171">
    <property type="entry name" value="TruA"/>
    <property type="match status" value="1"/>
</dbReference>
<comment type="similarity">
    <text evidence="1 4 5">Belongs to the tRNA pseudouridine synthase TruA family.</text>
</comment>
<evidence type="ECO:0000256" key="5">
    <source>
        <dbReference type="RuleBase" id="RU003792"/>
    </source>
</evidence>
<comment type="catalytic activity">
    <reaction evidence="4 5">
        <text>uridine(38/39/40) in tRNA = pseudouridine(38/39/40) in tRNA</text>
        <dbReference type="Rhea" id="RHEA:22376"/>
        <dbReference type="Rhea" id="RHEA-COMP:10085"/>
        <dbReference type="Rhea" id="RHEA-COMP:10087"/>
        <dbReference type="ChEBI" id="CHEBI:65314"/>
        <dbReference type="ChEBI" id="CHEBI:65315"/>
        <dbReference type="EC" id="5.4.99.12"/>
    </reaction>
</comment>
<name>A0A223VBG4_9FLAO</name>
<evidence type="ECO:0000259" key="6">
    <source>
        <dbReference type="Pfam" id="PF01416"/>
    </source>
</evidence>
<dbReference type="PIRSF" id="PIRSF001430">
    <property type="entry name" value="tRNA_psdUrid_synth"/>
    <property type="match status" value="1"/>
</dbReference>
<dbReference type="EC" id="5.4.99.12" evidence="4"/>
<evidence type="ECO:0000313" key="7">
    <source>
        <dbReference type="EMBL" id="ASV32179.1"/>
    </source>
</evidence>
<dbReference type="Gene3D" id="3.30.70.660">
    <property type="entry name" value="Pseudouridine synthase I, catalytic domain, C-terminal subdomain"/>
    <property type="match status" value="1"/>
</dbReference>
<dbReference type="InterPro" id="IPR020095">
    <property type="entry name" value="PsdUridine_synth_TruA_C"/>
</dbReference>
<dbReference type="PANTHER" id="PTHR11142:SF0">
    <property type="entry name" value="TRNA PSEUDOURIDINE SYNTHASE-LIKE 1"/>
    <property type="match status" value="1"/>
</dbReference>
<dbReference type="InterPro" id="IPR020097">
    <property type="entry name" value="PsdUridine_synth_TruA_a/b_dom"/>
</dbReference>
<evidence type="ECO:0000256" key="4">
    <source>
        <dbReference type="HAMAP-Rule" id="MF_00171"/>
    </source>
</evidence>
<evidence type="ECO:0000256" key="2">
    <source>
        <dbReference type="ARBA" id="ARBA00022694"/>
    </source>
</evidence>
<dbReference type="SUPFAM" id="SSF55120">
    <property type="entry name" value="Pseudouridine synthase"/>
    <property type="match status" value="1"/>
</dbReference>
<dbReference type="RefSeq" id="WP_094998752.1">
    <property type="nucleotide sequence ID" value="NZ_BMJL01000008.1"/>
</dbReference>
<dbReference type="Gene3D" id="3.30.70.580">
    <property type="entry name" value="Pseudouridine synthase I, catalytic domain, N-terminal subdomain"/>
    <property type="match status" value="1"/>
</dbReference>
<dbReference type="AlphaFoldDB" id="A0A223VBG4"/>
<evidence type="ECO:0000256" key="3">
    <source>
        <dbReference type="ARBA" id="ARBA00023235"/>
    </source>
</evidence>
<dbReference type="GO" id="GO:0031119">
    <property type="term" value="P:tRNA pseudouridine synthesis"/>
    <property type="evidence" value="ECO:0007669"/>
    <property type="project" value="UniProtKB-UniRule"/>
</dbReference>
<feature type="domain" description="Pseudouridine synthase I TruA alpha/beta" evidence="6">
    <location>
        <begin position="151"/>
        <end position="261"/>
    </location>
</feature>
<dbReference type="Pfam" id="PF01416">
    <property type="entry name" value="PseudoU_synth_1"/>
    <property type="match status" value="1"/>
</dbReference>
<comment type="subunit">
    <text evidence="4">Homodimer.</text>
</comment>
<dbReference type="PANTHER" id="PTHR11142">
    <property type="entry name" value="PSEUDOURIDYLATE SYNTHASE"/>
    <property type="match status" value="1"/>
</dbReference>
<protein>
    <recommendedName>
        <fullName evidence="4">tRNA pseudouridine synthase A</fullName>
        <ecNumber evidence="4">5.4.99.12</ecNumber>
    </recommendedName>
    <alternativeName>
        <fullName evidence="4">tRNA pseudouridine(38-40) synthase</fullName>
    </alternativeName>
    <alternativeName>
        <fullName evidence="4">tRNA pseudouridylate synthase I</fullName>
    </alternativeName>
    <alternativeName>
        <fullName evidence="4">tRNA-uridine isomerase I</fullName>
    </alternativeName>
</protein>
<gene>
    <name evidence="4 7" type="primary">truA</name>
    <name evidence="7" type="ORF">CJ263_19205</name>
</gene>
<dbReference type="GO" id="GO:0003723">
    <property type="term" value="F:RNA binding"/>
    <property type="evidence" value="ECO:0007669"/>
    <property type="project" value="InterPro"/>
</dbReference>
<comment type="function">
    <text evidence="4">Formation of pseudouridine at positions 38, 39 and 40 in the anticodon stem and loop of transfer RNAs.</text>
</comment>
<reference evidence="7 8" key="1">
    <citation type="submission" date="2017-08" db="EMBL/GenBank/DDBJ databases">
        <title>The complete genome sequence of Maribacter sp. B1, isolated from deep-sea sediment.</title>
        <authorList>
            <person name="Wu Y.-H."/>
            <person name="Cheng H."/>
            <person name="Xu X.-W."/>
        </authorList>
    </citation>
    <scope>NUCLEOTIDE SEQUENCE [LARGE SCALE GENOMIC DNA]</scope>
    <source>
        <strain evidence="7 8">B1</strain>
    </source>
</reference>